<protein>
    <submittedName>
        <fullName evidence="1">Uncharacterized protein</fullName>
    </submittedName>
</protein>
<evidence type="ECO:0000313" key="2">
    <source>
        <dbReference type="Proteomes" id="UP000477750"/>
    </source>
</evidence>
<name>A0A6L5G4A4_9ACTN</name>
<evidence type="ECO:0000313" key="1">
    <source>
        <dbReference type="EMBL" id="MQM24452.1"/>
    </source>
</evidence>
<proteinExistence type="predicted"/>
<dbReference type="AlphaFoldDB" id="A0A6L5G4A4"/>
<dbReference type="Proteomes" id="UP000477750">
    <property type="component" value="Unassembled WGS sequence"/>
</dbReference>
<sequence>MVETPPAPPAADDGWLGDFRRGPAVFAVFRVGVEHGRHPLSPPEYRIECNDGAGPREICRFVDEPEAVVEWFGAWQGDDWCDWILAEAWKTIQNPER</sequence>
<organism evidence="1 2">
    <name type="scientific">Glycomyces albidus</name>
    <dbReference type="NCBI Taxonomy" id="2656774"/>
    <lineage>
        <taxon>Bacteria</taxon>
        <taxon>Bacillati</taxon>
        <taxon>Actinomycetota</taxon>
        <taxon>Actinomycetes</taxon>
        <taxon>Glycomycetales</taxon>
        <taxon>Glycomycetaceae</taxon>
        <taxon>Glycomyces</taxon>
    </lineage>
</organism>
<keyword evidence="2" id="KW-1185">Reference proteome</keyword>
<gene>
    <name evidence="1" type="ORF">GFD30_02475</name>
</gene>
<comment type="caution">
    <text evidence="1">The sequence shown here is derived from an EMBL/GenBank/DDBJ whole genome shotgun (WGS) entry which is preliminary data.</text>
</comment>
<dbReference type="RefSeq" id="WP_153023631.1">
    <property type="nucleotide sequence ID" value="NZ_WIAO01000002.1"/>
</dbReference>
<reference evidence="1 2" key="1">
    <citation type="submission" date="2019-10" db="EMBL/GenBank/DDBJ databases">
        <title>Glycomyces albidus sp. nov., a novel actinomycete isolated from rhizosphere soil of wheat (Triticum aestivum L.).</title>
        <authorList>
            <person name="Qian L."/>
        </authorList>
    </citation>
    <scope>NUCLEOTIDE SEQUENCE [LARGE SCALE GENOMIC DNA]</scope>
    <source>
        <strain evidence="1 2">NEAU-7082</strain>
    </source>
</reference>
<accession>A0A6L5G4A4</accession>
<dbReference type="EMBL" id="WIAO01000002">
    <property type="protein sequence ID" value="MQM24452.1"/>
    <property type="molecule type" value="Genomic_DNA"/>
</dbReference>